<evidence type="ECO:0000313" key="2">
    <source>
        <dbReference type="EMBL" id="MDN7013147.1"/>
    </source>
</evidence>
<feature type="domain" description="Imm-5-like" evidence="1">
    <location>
        <begin position="3"/>
        <end position="133"/>
    </location>
</feature>
<organism evidence="2 3">
    <name type="scientific">Methanoculleus methanifontis</name>
    <dbReference type="NCBI Taxonomy" id="2584086"/>
    <lineage>
        <taxon>Archaea</taxon>
        <taxon>Methanobacteriati</taxon>
        <taxon>Methanobacteriota</taxon>
        <taxon>Stenosarchaea group</taxon>
        <taxon>Methanomicrobia</taxon>
        <taxon>Methanomicrobiales</taxon>
        <taxon>Methanomicrobiaceae</taxon>
        <taxon>Methanoculleus</taxon>
    </lineage>
</organism>
<keyword evidence="3" id="KW-1185">Reference proteome</keyword>
<dbReference type="RefSeq" id="WP_301677734.1">
    <property type="nucleotide sequence ID" value="NZ_VCYI01000011.1"/>
</dbReference>
<comment type="caution">
    <text evidence="2">The sequence shown here is derived from an EMBL/GenBank/DDBJ whole genome shotgun (WGS) entry which is preliminary data.</text>
</comment>
<dbReference type="InterPro" id="IPR048667">
    <property type="entry name" value="Imm5-like"/>
</dbReference>
<evidence type="ECO:0000313" key="3">
    <source>
        <dbReference type="Proteomes" id="UP001168423"/>
    </source>
</evidence>
<accession>A0ABT8M2Q6</accession>
<reference evidence="2" key="1">
    <citation type="submission" date="2019-05" db="EMBL/GenBank/DDBJ databases">
        <title>Isolation and characterization of methanogens from the cold seep sediment at Four-Way Closure Ridge.</title>
        <authorList>
            <person name="You Y.-T."/>
            <person name="Chen S.-C."/>
            <person name="Zhang W.-L."/>
            <person name="Lai M.-C."/>
        </authorList>
    </citation>
    <scope>NUCLEOTIDE SEQUENCE</scope>
    <source>
        <strain evidence="2">FWC-SCC3</strain>
    </source>
</reference>
<proteinExistence type="predicted"/>
<protein>
    <recommendedName>
        <fullName evidence="1">Imm-5-like domain-containing protein</fullName>
    </recommendedName>
</protein>
<sequence length="163" mass="17739">MKKYSKQDQTTMAAWAADCADRVLPLFERAYPEDDRPRRAVETARTWVRTGVFRMAEIRGASLAAHAAARDAKGNDAACFAARATGQAVATAHVPQHAYGGAYYALKAIAAADPANAVANVARERAWQAERLPVGLREEIMERIVVVERGGVVSVKLRKVEGF</sequence>
<dbReference type="Proteomes" id="UP001168423">
    <property type="component" value="Unassembled WGS sequence"/>
</dbReference>
<dbReference type="EMBL" id="VCYI01000011">
    <property type="protein sequence ID" value="MDN7013147.1"/>
    <property type="molecule type" value="Genomic_DNA"/>
</dbReference>
<dbReference type="Pfam" id="PF21805">
    <property type="entry name" value="Imm5_like"/>
    <property type="match status" value="1"/>
</dbReference>
<name>A0ABT8M2Q6_9EURY</name>
<gene>
    <name evidence="2" type="ORF">FGW20_08860</name>
</gene>
<evidence type="ECO:0000259" key="1">
    <source>
        <dbReference type="Pfam" id="PF21805"/>
    </source>
</evidence>